<organism evidence="2 3">
    <name type="scientific">Favolaschia claudopus</name>
    <dbReference type="NCBI Taxonomy" id="2862362"/>
    <lineage>
        <taxon>Eukaryota</taxon>
        <taxon>Fungi</taxon>
        <taxon>Dikarya</taxon>
        <taxon>Basidiomycota</taxon>
        <taxon>Agaricomycotina</taxon>
        <taxon>Agaricomycetes</taxon>
        <taxon>Agaricomycetidae</taxon>
        <taxon>Agaricales</taxon>
        <taxon>Marasmiineae</taxon>
        <taxon>Mycenaceae</taxon>
        <taxon>Favolaschia</taxon>
    </lineage>
</organism>
<protein>
    <submittedName>
        <fullName evidence="2">Uncharacterized protein</fullName>
    </submittedName>
</protein>
<evidence type="ECO:0000256" key="1">
    <source>
        <dbReference type="SAM" id="MobiDB-lite"/>
    </source>
</evidence>
<sequence length="701" mass="76990">MGKKRTISRPQPIVPPTQITTADFLTGSGSSSSQPTKKRSKKSKAASQQADKPKQQTRKRSARQPGRLQQPENSAAGPIVTHAEQNHHNTSTLPLLEASAKTAVACLHGRKTYPPDAQVKIQHATSKKRRELEKLGSSHTSFAVLKILFDSLPRNFLTKGSLTCIRSGILQKDSIKHIAHNHHNIPLSTGNAALERGSRPEEFYQIIGAIAEDGGAQAVKVFLEELLGPVIAAVCTAASSCSPLREDDQDSAAPDAGAAQEILDVIYQRQQGQIQSQLAQDGNPSKRRLSPGGKENLHPILLAIQTTPESKRRRKSDVGTDSPLAAVLVNSDKTTKLPKLKLDDEAQSSSRGLPDQERQDGIPLPHVQGLPQVLGDNKAADDANETVEQPKESELEQDDDAASPPSIEQTIQLGLILFTLRFDFFPEFPFLPSETWRLIRQRLDDMEPFETFGDAALRVVLTSILLARLQNEKDGGKIFNRIISPLLSNSTFLHLLQSMVCYTASDDPKKLPKFPGNAFEIVSGAWVFHHTIEAMQGWILVIFEGLIESAIADYRKAVEPAPQEAPIEAQTVENLKRKAFDTIAITPTDEENPSKRRKREDMAFEVSEIVPIPVGWTPPQLPRITDANANRQSVFPAATRAAGPSSDTFDFTPPDDLASVRGVTTELEEGEIPQAITAIRPFNFPPEWYPAWLEADSSHDH</sequence>
<dbReference type="EMBL" id="JAWWNJ010000008">
    <property type="protein sequence ID" value="KAK7050349.1"/>
    <property type="molecule type" value="Genomic_DNA"/>
</dbReference>
<feature type="region of interest" description="Disordered" evidence="1">
    <location>
        <begin position="304"/>
        <end position="323"/>
    </location>
</feature>
<dbReference type="SUPFAM" id="SSF69065">
    <property type="entry name" value="RNase III domain-like"/>
    <property type="match status" value="1"/>
</dbReference>
<gene>
    <name evidence="2" type="ORF">R3P38DRAFT_3173661</name>
</gene>
<keyword evidence="3" id="KW-1185">Reference proteome</keyword>
<reference evidence="2 3" key="1">
    <citation type="journal article" date="2024" name="J Genomics">
        <title>Draft genome sequencing and assembly of Favolaschia claudopus CIRM-BRFM 2984 isolated from oak limbs.</title>
        <authorList>
            <person name="Navarro D."/>
            <person name="Drula E."/>
            <person name="Chaduli D."/>
            <person name="Cazenave R."/>
            <person name="Ahrendt S."/>
            <person name="Wang J."/>
            <person name="Lipzen A."/>
            <person name="Daum C."/>
            <person name="Barry K."/>
            <person name="Grigoriev I.V."/>
            <person name="Favel A."/>
            <person name="Rosso M.N."/>
            <person name="Martin F."/>
        </authorList>
    </citation>
    <scope>NUCLEOTIDE SEQUENCE [LARGE SCALE GENOMIC DNA]</scope>
    <source>
        <strain evidence="2 3">CIRM-BRFM 2984</strain>
    </source>
</reference>
<name>A0AAW0DC81_9AGAR</name>
<feature type="region of interest" description="Disordered" evidence="1">
    <location>
        <begin position="273"/>
        <end position="299"/>
    </location>
</feature>
<dbReference type="GO" id="GO:0006396">
    <property type="term" value="P:RNA processing"/>
    <property type="evidence" value="ECO:0007669"/>
    <property type="project" value="InterPro"/>
</dbReference>
<evidence type="ECO:0000313" key="2">
    <source>
        <dbReference type="EMBL" id="KAK7050349.1"/>
    </source>
</evidence>
<dbReference type="Gene3D" id="1.10.1520.10">
    <property type="entry name" value="Ribonuclease III domain"/>
    <property type="match status" value="1"/>
</dbReference>
<dbReference type="GO" id="GO:0004525">
    <property type="term" value="F:ribonuclease III activity"/>
    <property type="evidence" value="ECO:0007669"/>
    <property type="project" value="InterPro"/>
</dbReference>
<evidence type="ECO:0000313" key="3">
    <source>
        <dbReference type="Proteomes" id="UP001362999"/>
    </source>
</evidence>
<dbReference type="Proteomes" id="UP001362999">
    <property type="component" value="Unassembled WGS sequence"/>
</dbReference>
<feature type="region of interest" description="Disordered" evidence="1">
    <location>
        <begin position="338"/>
        <end position="404"/>
    </location>
</feature>
<feature type="region of interest" description="Disordered" evidence="1">
    <location>
        <begin position="1"/>
        <end position="74"/>
    </location>
</feature>
<dbReference type="InterPro" id="IPR036389">
    <property type="entry name" value="RNase_III_sf"/>
</dbReference>
<proteinExistence type="predicted"/>
<dbReference type="AlphaFoldDB" id="A0AAW0DC81"/>
<comment type="caution">
    <text evidence="2">The sequence shown here is derived from an EMBL/GenBank/DDBJ whole genome shotgun (WGS) entry which is preliminary data.</text>
</comment>
<accession>A0AAW0DC81</accession>